<dbReference type="CDD" id="cd04678">
    <property type="entry name" value="NUDIX_MTH2_Nudt15"/>
    <property type="match status" value="1"/>
</dbReference>
<comment type="caution">
    <text evidence="4">The sequence shown here is derived from an EMBL/GenBank/DDBJ whole genome shotgun (WGS) entry which is preliminary data.</text>
</comment>
<name>A0A2P5EQX8_TREOI</name>
<dbReference type="InterPro" id="IPR020476">
    <property type="entry name" value="Nudix_hydrolase"/>
</dbReference>
<protein>
    <submittedName>
        <fullName evidence="4">Nucleoside triphosphatase YtkD</fullName>
    </submittedName>
</protein>
<gene>
    <name evidence="4" type="ORF">TorRG33x02_163180</name>
</gene>
<dbReference type="SUPFAM" id="SSF55811">
    <property type="entry name" value="Nudix"/>
    <property type="match status" value="1"/>
</dbReference>
<dbReference type="PANTHER" id="PTHR16099">
    <property type="entry name" value="8-OXO-DGTP DIPHOSPHATES NUDT15"/>
    <property type="match status" value="1"/>
</dbReference>
<dbReference type="FunCoup" id="A0A2P5EQX8">
    <property type="interactions" value="573"/>
</dbReference>
<keyword evidence="5" id="KW-1185">Reference proteome</keyword>
<evidence type="ECO:0000313" key="4">
    <source>
        <dbReference type="EMBL" id="PON87939.1"/>
    </source>
</evidence>
<dbReference type="PROSITE" id="PS51462">
    <property type="entry name" value="NUDIX"/>
    <property type="match status" value="1"/>
</dbReference>
<dbReference type="GO" id="GO:0006203">
    <property type="term" value="P:dGTP catabolic process"/>
    <property type="evidence" value="ECO:0007669"/>
    <property type="project" value="TreeGrafter"/>
</dbReference>
<keyword evidence="1 2" id="KW-0378">Hydrolase</keyword>
<sequence length="148" mass="17189">MENDATVDPVPRAVVMVFLLRGKAVLLGRRRLSIGDSYFCIPGGHLEFGESFEECARRELKEETGLEIEKIEFLTVTNNLFLEEPKKGHKVTIFMRAVRRDPQQMPQNVEPDMCDGWDWYEWDNLPQPLFWPLQNMVKEGFNPFPATT</sequence>
<evidence type="ECO:0000256" key="2">
    <source>
        <dbReference type="RuleBase" id="RU003476"/>
    </source>
</evidence>
<dbReference type="Pfam" id="PF00293">
    <property type="entry name" value="NUDIX"/>
    <property type="match status" value="1"/>
</dbReference>
<comment type="similarity">
    <text evidence="2">Belongs to the Nudix hydrolase family.</text>
</comment>
<dbReference type="EMBL" id="JXTC01000111">
    <property type="protein sequence ID" value="PON87939.1"/>
    <property type="molecule type" value="Genomic_DNA"/>
</dbReference>
<dbReference type="Proteomes" id="UP000237000">
    <property type="component" value="Unassembled WGS sequence"/>
</dbReference>
<evidence type="ECO:0000259" key="3">
    <source>
        <dbReference type="PROSITE" id="PS51462"/>
    </source>
</evidence>
<organism evidence="4 5">
    <name type="scientific">Trema orientale</name>
    <name type="common">Charcoal tree</name>
    <name type="synonym">Celtis orientalis</name>
    <dbReference type="NCBI Taxonomy" id="63057"/>
    <lineage>
        <taxon>Eukaryota</taxon>
        <taxon>Viridiplantae</taxon>
        <taxon>Streptophyta</taxon>
        <taxon>Embryophyta</taxon>
        <taxon>Tracheophyta</taxon>
        <taxon>Spermatophyta</taxon>
        <taxon>Magnoliopsida</taxon>
        <taxon>eudicotyledons</taxon>
        <taxon>Gunneridae</taxon>
        <taxon>Pentapetalae</taxon>
        <taxon>rosids</taxon>
        <taxon>fabids</taxon>
        <taxon>Rosales</taxon>
        <taxon>Cannabaceae</taxon>
        <taxon>Trema</taxon>
    </lineage>
</organism>
<dbReference type="OrthoDB" id="447842at2759"/>
<dbReference type="PRINTS" id="PR00502">
    <property type="entry name" value="NUDIXFAMILY"/>
</dbReference>
<accession>A0A2P5EQX8</accession>
<evidence type="ECO:0000313" key="5">
    <source>
        <dbReference type="Proteomes" id="UP000237000"/>
    </source>
</evidence>
<feature type="domain" description="Nudix hydrolase" evidence="3">
    <location>
        <begin position="10"/>
        <end position="143"/>
    </location>
</feature>
<evidence type="ECO:0000256" key="1">
    <source>
        <dbReference type="ARBA" id="ARBA00022801"/>
    </source>
</evidence>
<proteinExistence type="inferred from homology"/>
<dbReference type="PROSITE" id="PS00893">
    <property type="entry name" value="NUDIX_BOX"/>
    <property type="match status" value="1"/>
</dbReference>
<dbReference type="InterPro" id="IPR020084">
    <property type="entry name" value="NUDIX_hydrolase_CS"/>
</dbReference>
<reference evidence="5" key="1">
    <citation type="submission" date="2016-06" db="EMBL/GenBank/DDBJ databases">
        <title>Parallel loss of symbiosis genes in relatives of nitrogen-fixing non-legume Parasponia.</title>
        <authorList>
            <person name="Van Velzen R."/>
            <person name="Holmer R."/>
            <person name="Bu F."/>
            <person name="Rutten L."/>
            <person name="Van Zeijl A."/>
            <person name="Liu W."/>
            <person name="Santuari L."/>
            <person name="Cao Q."/>
            <person name="Sharma T."/>
            <person name="Shen D."/>
            <person name="Roswanjaya Y."/>
            <person name="Wardhani T."/>
            <person name="Kalhor M.S."/>
            <person name="Jansen J."/>
            <person name="Van den Hoogen J."/>
            <person name="Gungor B."/>
            <person name="Hartog M."/>
            <person name="Hontelez J."/>
            <person name="Verver J."/>
            <person name="Yang W.-C."/>
            <person name="Schijlen E."/>
            <person name="Repin R."/>
            <person name="Schilthuizen M."/>
            <person name="Schranz E."/>
            <person name="Heidstra R."/>
            <person name="Miyata K."/>
            <person name="Fedorova E."/>
            <person name="Kohlen W."/>
            <person name="Bisseling T."/>
            <person name="Smit S."/>
            <person name="Geurts R."/>
        </authorList>
    </citation>
    <scope>NUCLEOTIDE SEQUENCE [LARGE SCALE GENOMIC DNA]</scope>
    <source>
        <strain evidence="5">cv. RG33-2</strain>
    </source>
</reference>
<dbReference type="FunFam" id="3.90.79.10:FF:000060">
    <property type="entry name" value="Nudix hydrolase 1"/>
    <property type="match status" value="1"/>
</dbReference>
<dbReference type="AlphaFoldDB" id="A0A2P5EQX8"/>
<dbReference type="PANTHER" id="PTHR16099:SF5">
    <property type="entry name" value="NUCLEOTIDE TRIPHOSPHATE DIPHOSPHATASE NUDT15"/>
    <property type="match status" value="1"/>
</dbReference>
<dbReference type="InterPro" id="IPR015797">
    <property type="entry name" value="NUDIX_hydrolase-like_dom_sf"/>
</dbReference>
<dbReference type="GO" id="GO:0035539">
    <property type="term" value="F:8-oxo-7,8-dihydrodeoxyguanosine triphosphate pyrophosphatase activity"/>
    <property type="evidence" value="ECO:0007669"/>
    <property type="project" value="TreeGrafter"/>
</dbReference>
<dbReference type="GO" id="GO:0005829">
    <property type="term" value="C:cytosol"/>
    <property type="evidence" value="ECO:0007669"/>
    <property type="project" value="TreeGrafter"/>
</dbReference>
<dbReference type="Gene3D" id="3.90.79.10">
    <property type="entry name" value="Nucleoside Triphosphate Pyrophosphohydrolase"/>
    <property type="match status" value="1"/>
</dbReference>
<dbReference type="STRING" id="63057.A0A2P5EQX8"/>
<dbReference type="InterPro" id="IPR000086">
    <property type="entry name" value="NUDIX_hydrolase_dom"/>
</dbReference>
<dbReference type="InParanoid" id="A0A2P5EQX8"/>